<dbReference type="AlphaFoldDB" id="A0A1E3S967"/>
<dbReference type="RefSeq" id="WP_069421530.1">
    <property type="nucleotide sequence ID" value="NZ_CBCRZH010000042.1"/>
</dbReference>
<comment type="caution">
    <text evidence="2">The sequence shown here is derived from an EMBL/GenBank/DDBJ whole genome shotgun (WGS) entry which is preliminary data.</text>
</comment>
<keyword evidence="3" id="KW-1185">Reference proteome</keyword>
<sequence>MPTRAPQTAGSTAAKVVGAIGGLTAGYSLWLIAITVADDFTMVGTWSVLVLLLSGALAVGAVFVGLLMRWRRKYGWSTFAFALPIPPVALSLALLAELHL</sequence>
<keyword evidence="1" id="KW-1133">Transmembrane helix</keyword>
<evidence type="ECO:0000256" key="1">
    <source>
        <dbReference type="SAM" id="Phobius"/>
    </source>
</evidence>
<dbReference type="OrthoDB" id="4735629at2"/>
<dbReference type="EMBL" id="MVHT01000076">
    <property type="protein sequence ID" value="ORA97356.1"/>
    <property type="molecule type" value="Genomic_DNA"/>
</dbReference>
<organism evidence="2 3">
    <name type="scientific">Mycobacterium intermedium</name>
    <dbReference type="NCBI Taxonomy" id="28445"/>
    <lineage>
        <taxon>Bacteria</taxon>
        <taxon>Bacillati</taxon>
        <taxon>Actinomycetota</taxon>
        <taxon>Actinomycetes</taxon>
        <taxon>Mycobacteriales</taxon>
        <taxon>Mycobacteriaceae</taxon>
        <taxon>Mycobacterium</taxon>
        <taxon>Mycobacterium simiae complex</taxon>
    </lineage>
</organism>
<dbReference type="Proteomes" id="UP000192739">
    <property type="component" value="Unassembled WGS sequence"/>
</dbReference>
<dbReference type="STRING" id="28445.BHQ20_23305"/>
<gene>
    <name evidence="2" type="ORF">BST27_22510</name>
</gene>
<evidence type="ECO:0000313" key="2">
    <source>
        <dbReference type="EMBL" id="ORA97356.1"/>
    </source>
</evidence>
<protein>
    <submittedName>
        <fullName evidence="2">Uncharacterized protein</fullName>
    </submittedName>
</protein>
<feature type="transmembrane region" description="Helical" evidence="1">
    <location>
        <begin position="74"/>
        <end position="96"/>
    </location>
</feature>
<keyword evidence="1" id="KW-0472">Membrane</keyword>
<evidence type="ECO:0000313" key="3">
    <source>
        <dbReference type="Proteomes" id="UP000192739"/>
    </source>
</evidence>
<name>A0A1E3S967_MYCIE</name>
<feature type="transmembrane region" description="Helical" evidence="1">
    <location>
        <begin position="12"/>
        <end position="34"/>
    </location>
</feature>
<keyword evidence="1" id="KW-0812">Transmembrane</keyword>
<reference evidence="2 3" key="1">
    <citation type="submission" date="2017-02" db="EMBL/GenBank/DDBJ databases">
        <title>The new phylogeny of genus Mycobacterium.</title>
        <authorList>
            <person name="Tortoli E."/>
            <person name="Trovato A."/>
            <person name="Cirillo D.M."/>
        </authorList>
    </citation>
    <scope>NUCLEOTIDE SEQUENCE [LARGE SCALE GENOMIC DNA]</scope>
    <source>
        <strain evidence="2 3">DSM 44049</strain>
    </source>
</reference>
<proteinExistence type="predicted"/>
<feature type="transmembrane region" description="Helical" evidence="1">
    <location>
        <begin position="46"/>
        <end position="67"/>
    </location>
</feature>
<accession>A0A1E3S967</accession>